<evidence type="ECO:0000256" key="1">
    <source>
        <dbReference type="SAM" id="Phobius"/>
    </source>
</evidence>
<keyword evidence="1" id="KW-0812">Transmembrane</keyword>
<organism evidence="2 3">
    <name type="scientific">Candidatus Auribacter fodinae</name>
    <dbReference type="NCBI Taxonomy" id="2093366"/>
    <lineage>
        <taxon>Bacteria</taxon>
        <taxon>Pseudomonadati</taxon>
        <taxon>Candidatus Auribacterota</taxon>
        <taxon>Candidatus Auribacteria</taxon>
        <taxon>Candidatus Auribacterales</taxon>
        <taxon>Candidatus Auribacteraceae</taxon>
        <taxon>Candidatus Auribacter</taxon>
    </lineage>
</organism>
<keyword evidence="1" id="KW-0472">Membrane</keyword>
<dbReference type="AlphaFoldDB" id="A0A3A4R8A5"/>
<name>A0A3A4R8A5_9BACT</name>
<dbReference type="InterPro" id="IPR011322">
    <property type="entry name" value="N-reg_PII-like_a/b"/>
</dbReference>
<dbReference type="Proteomes" id="UP000266426">
    <property type="component" value="Unassembled WGS sequence"/>
</dbReference>
<sequence length="158" mass="17949">MVRRLLSILLISGIAFYMIKIILDFFSTAEEESEQKPETEPELEDNDGDEYWNVDINEDDAHFMDSHSNGVEHPEQNMVQIYIADSVAQARLIQLALDEAEIPSSTFEPGMSMLPFAGDSIDAVTIIVPEEQEEKAREVIDKYLQQSEHKKSDSPDDK</sequence>
<dbReference type="EMBL" id="QZJZ01000014">
    <property type="protein sequence ID" value="RJP61312.1"/>
    <property type="molecule type" value="Genomic_DNA"/>
</dbReference>
<reference evidence="2 3" key="1">
    <citation type="journal article" date="2017" name="ISME J.">
        <title>Energy and carbon metabolisms in a deep terrestrial subsurface fluid microbial community.</title>
        <authorList>
            <person name="Momper L."/>
            <person name="Jungbluth S.P."/>
            <person name="Lee M.D."/>
            <person name="Amend J.P."/>
        </authorList>
    </citation>
    <scope>NUCLEOTIDE SEQUENCE [LARGE SCALE GENOMIC DNA]</scope>
    <source>
        <strain evidence="2">SURF_26</strain>
    </source>
</reference>
<gene>
    <name evidence="2" type="ORF">C4541_02085</name>
</gene>
<evidence type="ECO:0000313" key="2">
    <source>
        <dbReference type="EMBL" id="RJP61312.1"/>
    </source>
</evidence>
<proteinExistence type="predicted"/>
<evidence type="ECO:0000313" key="3">
    <source>
        <dbReference type="Proteomes" id="UP000266426"/>
    </source>
</evidence>
<comment type="caution">
    <text evidence="2">The sequence shown here is derived from an EMBL/GenBank/DDBJ whole genome shotgun (WGS) entry which is preliminary data.</text>
</comment>
<accession>A0A3A4R8A5</accession>
<dbReference type="SUPFAM" id="SSF54913">
    <property type="entry name" value="GlnB-like"/>
    <property type="match status" value="1"/>
</dbReference>
<feature type="transmembrane region" description="Helical" evidence="1">
    <location>
        <begin position="6"/>
        <end position="26"/>
    </location>
</feature>
<keyword evidence="1" id="KW-1133">Transmembrane helix</keyword>
<protein>
    <submittedName>
        <fullName evidence="2">Uncharacterized protein</fullName>
    </submittedName>
</protein>